<keyword evidence="2" id="KW-1185">Reference proteome</keyword>
<reference evidence="1 2" key="1">
    <citation type="submission" date="2018-03" db="EMBL/GenBank/DDBJ databases">
        <title>The ancient ancestry and fast evolution of plastids.</title>
        <authorList>
            <person name="Moore K.R."/>
            <person name="Magnabosco C."/>
            <person name="Momper L."/>
            <person name="Gold D.A."/>
            <person name="Bosak T."/>
            <person name="Fournier G.P."/>
        </authorList>
    </citation>
    <scope>NUCLEOTIDE SEQUENCE [LARGE SCALE GENOMIC DNA]</scope>
    <source>
        <strain evidence="1 2">CCALA 037</strain>
    </source>
</reference>
<evidence type="ECO:0000313" key="2">
    <source>
        <dbReference type="Proteomes" id="UP000238937"/>
    </source>
</evidence>
<name>A0A2T1GL26_9CYAN</name>
<protein>
    <submittedName>
        <fullName evidence="1">Uncharacterized protein</fullName>
    </submittedName>
</protein>
<accession>A0A2T1GL26</accession>
<dbReference type="Proteomes" id="UP000238937">
    <property type="component" value="Unassembled WGS sequence"/>
</dbReference>
<dbReference type="Pfam" id="PF21826">
    <property type="entry name" value="DUF6887"/>
    <property type="match status" value="1"/>
</dbReference>
<sequence length="66" mass="7668">MQSDFSNMTDRELKDYALAHRENDAVFEELIKRVEMKAKSHSYPETEEGLIAKEKAFMQSISKSRA</sequence>
<organism evidence="1 2">
    <name type="scientific">Chamaesiphon polymorphus CCALA 037</name>
    <dbReference type="NCBI Taxonomy" id="2107692"/>
    <lineage>
        <taxon>Bacteria</taxon>
        <taxon>Bacillati</taxon>
        <taxon>Cyanobacteriota</taxon>
        <taxon>Cyanophyceae</taxon>
        <taxon>Gomontiellales</taxon>
        <taxon>Chamaesiphonaceae</taxon>
        <taxon>Chamaesiphon</taxon>
    </lineage>
</organism>
<gene>
    <name evidence="1" type="ORF">C7B77_04365</name>
</gene>
<evidence type="ECO:0000313" key="1">
    <source>
        <dbReference type="EMBL" id="PSB58558.1"/>
    </source>
</evidence>
<dbReference type="AlphaFoldDB" id="A0A2T1GL26"/>
<proteinExistence type="predicted"/>
<dbReference type="EMBL" id="PVWO01000031">
    <property type="protein sequence ID" value="PSB58558.1"/>
    <property type="molecule type" value="Genomic_DNA"/>
</dbReference>
<dbReference type="InterPro" id="IPR054053">
    <property type="entry name" value="DUF6887"/>
</dbReference>
<comment type="caution">
    <text evidence="1">The sequence shown here is derived from an EMBL/GenBank/DDBJ whole genome shotgun (WGS) entry which is preliminary data.</text>
</comment>